<reference evidence="1" key="2">
    <citation type="submission" date="2021-04" db="EMBL/GenBank/DDBJ databases">
        <authorList>
            <person name="Gilroy R."/>
        </authorList>
    </citation>
    <scope>NUCLEOTIDE SEQUENCE</scope>
    <source>
        <strain evidence="1">378</strain>
    </source>
</reference>
<dbReference type="AlphaFoldDB" id="A0A948TGP5"/>
<comment type="caution">
    <text evidence="1">The sequence shown here is derived from an EMBL/GenBank/DDBJ whole genome shotgun (WGS) entry which is preliminary data.</text>
</comment>
<protein>
    <submittedName>
        <fullName evidence="1">Uncharacterized protein</fullName>
    </submittedName>
</protein>
<dbReference type="Proteomes" id="UP000733611">
    <property type="component" value="Unassembled WGS sequence"/>
</dbReference>
<name>A0A948TGP5_9GAMM</name>
<proteinExistence type="predicted"/>
<accession>A0A948TGP5</accession>
<dbReference type="EMBL" id="JAHLFE010000138">
    <property type="protein sequence ID" value="MBU3844569.1"/>
    <property type="molecule type" value="Genomic_DNA"/>
</dbReference>
<organism evidence="1 2">
    <name type="scientific">Candidatus Anaerobiospirillum pullicola</name>
    <dbReference type="NCBI Taxonomy" id="2838451"/>
    <lineage>
        <taxon>Bacteria</taxon>
        <taxon>Pseudomonadati</taxon>
        <taxon>Pseudomonadota</taxon>
        <taxon>Gammaproteobacteria</taxon>
        <taxon>Aeromonadales</taxon>
        <taxon>Succinivibrionaceae</taxon>
        <taxon>Anaerobiospirillum</taxon>
    </lineage>
</organism>
<gene>
    <name evidence="1" type="ORF">H9847_06855</name>
</gene>
<evidence type="ECO:0000313" key="2">
    <source>
        <dbReference type="Proteomes" id="UP000733611"/>
    </source>
</evidence>
<evidence type="ECO:0000313" key="1">
    <source>
        <dbReference type="EMBL" id="MBU3844569.1"/>
    </source>
</evidence>
<sequence>MSLVEAIAALPEPPIRVVLNERCFSSSEQQINLSERFKTLLPQVEIKVL</sequence>
<reference evidence="1" key="1">
    <citation type="journal article" date="2021" name="PeerJ">
        <title>Extensive microbial diversity within the chicken gut microbiome revealed by metagenomics and culture.</title>
        <authorList>
            <person name="Gilroy R."/>
            <person name="Ravi A."/>
            <person name="Getino M."/>
            <person name="Pursley I."/>
            <person name="Horton D.L."/>
            <person name="Alikhan N.F."/>
            <person name="Baker D."/>
            <person name="Gharbi K."/>
            <person name="Hall N."/>
            <person name="Watson M."/>
            <person name="Adriaenssens E.M."/>
            <person name="Foster-Nyarko E."/>
            <person name="Jarju S."/>
            <person name="Secka A."/>
            <person name="Antonio M."/>
            <person name="Oren A."/>
            <person name="Chaudhuri R.R."/>
            <person name="La Ragione R."/>
            <person name="Hildebrand F."/>
            <person name="Pallen M.J."/>
        </authorList>
    </citation>
    <scope>NUCLEOTIDE SEQUENCE</scope>
    <source>
        <strain evidence="1">378</strain>
    </source>
</reference>